<name>Q1ASN0_RUBXD</name>
<dbReference type="Proteomes" id="UP000006637">
    <property type="component" value="Chromosome"/>
</dbReference>
<evidence type="ECO:0000313" key="1">
    <source>
        <dbReference type="EMBL" id="ABG05598.1"/>
    </source>
</evidence>
<dbReference type="STRING" id="266117.Rxyl_2681"/>
<proteinExistence type="predicted"/>
<evidence type="ECO:0000313" key="2">
    <source>
        <dbReference type="Proteomes" id="UP000006637"/>
    </source>
</evidence>
<dbReference type="RefSeq" id="WP_011565607.1">
    <property type="nucleotide sequence ID" value="NC_008148.1"/>
</dbReference>
<dbReference type="InterPro" id="IPR036086">
    <property type="entry name" value="ParB/Sulfiredoxin_sf"/>
</dbReference>
<dbReference type="SUPFAM" id="SSF110849">
    <property type="entry name" value="ParB/Sulfiredoxin"/>
    <property type="match status" value="1"/>
</dbReference>
<dbReference type="KEGG" id="rxy:Rxyl_2681"/>
<dbReference type="AlphaFoldDB" id="Q1ASN0"/>
<gene>
    <name evidence="1" type="ordered locus">Rxyl_2681</name>
</gene>
<protein>
    <recommendedName>
        <fullName evidence="3">ParB/Sulfiredoxin domain-containing protein</fullName>
    </recommendedName>
</protein>
<accession>Q1ASN0</accession>
<keyword evidence="2" id="KW-1185">Reference proteome</keyword>
<evidence type="ECO:0008006" key="3">
    <source>
        <dbReference type="Google" id="ProtNLM"/>
    </source>
</evidence>
<organism evidence="1 2">
    <name type="scientific">Rubrobacter xylanophilus (strain DSM 9941 / JCM 11954 / NBRC 16129 / PRD-1)</name>
    <dbReference type="NCBI Taxonomy" id="266117"/>
    <lineage>
        <taxon>Bacteria</taxon>
        <taxon>Bacillati</taxon>
        <taxon>Actinomycetota</taxon>
        <taxon>Rubrobacteria</taxon>
        <taxon>Rubrobacterales</taxon>
        <taxon>Rubrobacteraceae</taxon>
        <taxon>Rubrobacter</taxon>
    </lineage>
</organism>
<sequence>MDSAFLRGEDLPPVELYELAGSYFVRDGNHRVSVARFHGLPLIEADVTELRPLRYRAEGRAA</sequence>
<dbReference type="EMBL" id="CP000386">
    <property type="protein sequence ID" value="ABG05598.1"/>
    <property type="molecule type" value="Genomic_DNA"/>
</dbReference>
<dbReference type="HOGENOM" id="CLU_2901483_0_0_11"/>
<reference evidence="1 2" key="1">
    <citation type="submission" date="2006-06" db="EMBL/GenBank/DDBJ databases">
        <title>Complete sequence of Rubrobacter xylanophilus DSM 9941.</title>
        <authorList>
            <consortium name="US DOE Joint Genome Institute"/>
            <person name="Copeland A."/>
            <person name="Lucas S."/>
            <person name="Lapidus A."/>
            <person name="Barry K."/>
            <person name="Detter J.C."/>
            <person name="Glavina del Rio T."/>
            <person name="Hammon N."/>
            <person name="Israni S."/>
            <person name="Dalin E."/>
            <person name="Tice H."/>
            <person name="Pitluck S."/>
            <person name="Munk A.C."/>
            <person name="Brettin T."/>
            <person name="Bruce D."/>
            <person name="Han C."/>
            <person name="Tapia R."/>
            <person name="Gilna P."/>
            <person name="Schmutz J."/>
            <person name="Larimer F."/>
            <person name="Land M."/>
            <person name="Hauser L."/>
            <person name="Kyrpides N."/>
            <person name="Lykidis A."/>
            <person name="da Costa M.S."/>
            <person name="Rainey F.A."/>
            <person name="Empadinhas N."/>
            <person name="Jolivet E."/>
            <person name="Battista J.R."/>
            <person name="Richardson P."/>
        </authorList>
    </citation>
    <scope>NUCLEOTIDE SEQUENCE [LARGE SCALE GENOMIC DNA]</scope>
    <source>
        <strain evidence="2">DSM 9941 / NBRC 16129 / PRD-1</strain>
    </source>
</reference>